<sequence>MEIPPQQSVSAFIERFRAAAMAKGDFAEGPSDAAHHAEMSSAFRELVRRGDRGNLAFERLLDDDSTHVRLWAAAQLLFLGFSDARPVLERIAAGHGLTAMNAQVTLEQFDAGKLGSPLSLDEPSKPS</sequence>
<dbReference type="InterPro" id="IPR042236">
    <property type="entry name" value="PI3K_accessory_sf"/>
</dbReference>
<accession>A0ABX9ZWJ1</accession>
<protein>
    <submittedName>
        <fullName evidence="1">DUF2019 domain-containing protein</fullName>
    </submittedName>
</protein>
<dbReference type="EMBL" id="RXFQ01000047">
    <property type="protein sequence ID" value="RSZ24202.1"/>
    <property type="molecule type" value="Genomic_DNA"/>
</dbReference>
<evidence type="ECO:0000313" key="2">
    <source>
        <dbReference type="Proteomes" id="UP000271137"/>
    </source>
</evidence>
<dbReference type="InterPro" id="IPR016024">
    <property type="entry name" value="ARM-type_fold"/>
</dbReference>
<proteinExistence type="predicted"/>
<organism evidence="1 2">
    <name type="scientific">Variovorax beijingensis</name>
    <dbReference type="NCBI Taxonomy" id="2496117"/>
    <lineage>
        <taxon>Bacteria</taxon>
        <taxon>Pseudomonadati</taxon>
        <taxon>Pseudomonadota</taxon>
        <taxon>Betaproteobacteria</taxon>
        <taxon>Burkholderiales</taxon>
        <taxon>Comamonadaceae</taxon>
        <taxon>Variovorax</taxon>
    </lineage>
</organism>
<dbReference type="Proteomes" id="UP000271137">
    <property type="component" value="Unassembled WGS sequence"/>
</dbReference>
<reference evidence="1 2" key="1">
    <citation type="submission" date="2018-12" db="EMBL/GenBank/DDBJ databases">
        <title>The genome sequences of strain 502.</title>
        <authorList>
            <person name="Gao J."/>
            <person name="Sun J."/>
        </authorList>
    </citation>
    <scope>NUCLEOTIDE SEQUENCE [LARGE SCALE GENOMIC DNA]</scope>
    <source>
        <strain evidence="1 2">502</strain>
    </source>
</reference>
<name>A0ABX9ZWJ1_9BURK</name>
<dbReference type="RefSeq" id="WP_125967222.1">
    <property type="nucleotide sequence ID" value="NZ_RXFQ01000047.1"/>
</dbReference>
<keyword evidence="2" id="KW-1185">Reference proteome</keyword>
<dbReference type="SUPFAM" id="SSF48371">
    <property type="entry name" value="ARM repeat"/>
    <property type="match status" value="1"/>
</dbReference>
<gene>
    <name evidence="1" type="ORF">EJO66_32010</name>
</gene>
<dbReference type="Gene3D" id="1.25.40.70">
    <property type="entry name" value="Phosphatidylinositol 3-kinase, accessory domain (PIK)"/>
    <property type="match status" value="1"/>
</dbReference>
<comment type="caution">
    <text evidence="1">The sequence shown here is derived from an EMBL/GenBank/DDBJ whole genome shotgun (WGS) entry which is preliminary data.</text>
</comment>
<evidence type="ECO:0000313" key="1">
    <source>
        <dbReference type="EMBL" id="RSZ24202.1"/>
    </source>
</evidence>